<dbReference type="EMBL" id="BGPR01004053">
    <property type="protein sequence ID" value="GBM95390.1"/>
    <property type="molecule type" value="Genomic_DNA"/>
</dbReference>
<evidence type="ECO:0000313" key="3">
    <source>
        <dbReference type="Proteomes" id="UP000499080"/>
    </source>
</evidence>
<evidence type="ECO:0000313" key="2">
    <source>
        <dbReference type="EMBL" id="GBM95390.1"/>
    </source>
</evidence>
<keyword evidence="3" id="KW-1185">Reference proteome</keyword>
<proteinExistence type="predicted"/>
<comment type="caution">
    <text evidence="2">The sequence shown here is derived from an EMBL/GenBank/DDBJ whole genome shotgun (WGS) entry which is preliminary data.</text>
</comment>
<evidence type="ECO:0000256" key="1">
    <source>
        <dbReference type="SAM" id="MobiDB-lite"/>
    </source>
</evidence>
<protein>
    <submittedName>
        <fullName evidence="2">Uncharacterized protein</fullName>
    </submittedName>
</protein>
<accession>A0A4Y2JZ90</accession>
<name>A0A4Y2JZ90_ARAVE</name>
<gene>
    <name evidence="2" type="ORF">AVEN_156446_1</name>
</gene>
<reference evidence="2 3" key="1">
    <citation type="journal article" date="2019" name="Sci. Rep.">
        <title>Orb-weaving spider Araneus ventricosus genome elucidates the spidroin gene catalogue.</title>
        <authorList>
            <person name="Kono N."/>
            <person name="Nakamura H."/>
            <person name="Ohtoshi R."/>
            <person name="Moran D.A.P."/>
            <person name="Shinohara A."/>
            <person name="Yoshida Y."/>
            <person name="Fujiwara M."/>
            <person name="Mori M."/>
            <person name="Tomita M."/>
            <person name="Arakawa K."/>
        </authorList>
    </citation>
    <scope>NUCLEOTIDE SEQUENCE [LARGE SCALE GENOMIC DNA]</scope>
</reference>
<organism evidence="2 3">
    <name type="scientific">Araneus ventricosus</name>
    <name type="common">Orbweaver spider</name>
    <name type="synonym">Epeira ventricosa</name>
    <dbReference type="NCBI Taxonomy" id="182803"/>
    <lineage>
        <taxon>Eukaryota</taxon>
        <taxon>Metazoa</taxon>
        <taxon>Ecdysozoa</taxon>
        <taxon>Arthropoda</taxon>
        <taxon>Chelicerata</taxon>
        <taxon>Arachnida</taxon>
        <taxon>Araneae</taxon>
        <taxon>Araneomorphae</taxon>
        <taxon>Entelegynae</taxon>
        <taxon>Araneoidea</taxon>
        <taxon>Araneidae</taxon>
        <taxon>Araneus</taxon>
    </lineage>
</organism>
<sequence length="131" mass="14769">MEKFGQQLLLETRSYSLFGSAKRRKSAVSTPRARYNSDGQERCQWQRSSDYATRVPSTQQAKLRKPKQADAAARKSGVTKEAFRLQLSARLARRRKDACDNDPECAGTLNGKGSFITSLIQQERASRVTRV</sequence>
<feature type="compositionally biased region" description="Polar residues" evidence="1">
    <location>
        <begin position="43"/>
        <end position="61"/>
    </location>
</feature>
<dbReference type="Proteomes" id="UP000499080">
    <property type="component" value="Unassembled WGS sequence"/>
</dbReference>
<dbReference type="AlphaFoldDB" id="A0A4Y2JZ90"/>
<feature type="region of interest" description="Disordered" evidence="1">
    <location>
        <begin position="21"/>
        <end position="76"/>
    </location>
</feature>